<feature type="transmembrane region" description="Helical" evidence="1">
    <location>
        <begin position="112"/>
        <end position="130"/>
    </location>
</feature>
<keyword evidence="1" id="KW-0812">Transmembrane</keyword>
<evidence type="ECO:0000313" key="4">
    <source>
        <dbReference type="Proteomes" id="UP001153199"/>
    </source>
</evidence>
<protein>
    <submittedName>
        <fullName evidence="3">Prepilin peptidase</fullName>
    </submittedName>
</protein>
<feature type="transmembrane region" description="Helical" evidence="1">
    <location>
        <begin position="173"/>
        <end position="190"/>
    </location>
</feature>
<dbReference type="RefSeq" id="WP_279364232.1">
    <property type="nucleotide sequence ID" value="NZ_JAMWGF010000004.1"/>
</dbReference>
<feature type="transmembrane region" description="Helical" evidence="1">
    <location>
        <begin position="137"/>
        <end position="161"/>
    </location>
</feature>
<feature type="domain" description="Prepilin peptidase A24 N-terminal" evidence="2">
    <location>
        <begin position="7"/>
        <end position="88"/>
    </location>
</feature>
<keyword evidence="1" id="KW-1133">Transmembrane helix</keyword>
<evidence type="ECO:0000259" key="2">
    <source>
        <dbReference type="Pfam" id="PF06750"/>
    </source>
</evidence>
<dbReference type="PANTHER" id="PTHR30487">
    <property type="entry name" value="TYPE 4 PREPILIN-LIKE PROTEINS LEADER PEPTIDE-PROCESSING ENZYME"/>
    <property type="match status" value="1"/>
</dbReference>
<dbReference type="GO" id="GO:0004190">
    <property type="term" value="F:aspartic-type endopeptidase activity"/>
    <property type="evidence" value="ECO:0007669"/>
    <property type="project" value="TreeGrafter"/>
</dbReference>
<dbReference type="AlphaFoldDB" id="A0A9X4NX93"/>
<proteinExistence type="predicted"/>
<dbReference type="GO" id="GO:0006465">
    <property type="term" value="P:signal peptide processing"/>
    <property type="evidence" value="ECO:0007669"/>
    <property type="project" value="TreeGrafter"/>
</dbReference>
<evidence type="ECO:0000256" key="1">
    <source>
        <dbReference type="SAM" id="Phobius"/>
    </source>
</evidence>
<evidence type="ECO:0000313" key="3">
    <source>
        <dbReference type="EMBL" id="MDG6145279.1"/>
    </source>
</evidence>
<feature type="transmembrane region" description="Helical" evidence="1">
    <location>
        <begin position="69"/>
        <end position="88"/>
    </location>
</feature>
<dbReference type="InterPro" id="IPR010627">
    <property type="entry name" value="Prepilin_pept_A24_N"/>
</dbReference>
<dbReference type="PANTHER" id="PTHR30487:SF0">
    <property type="entry name" value="PREPILIN LEADER PEPTIDASE_N-METHYLTRANSFERASE-RELATED"/>
    <property type="match status" value="1"/>
</dbReference>
<comment type="caution">
    <text evidence="3">The sequence shown here is derived from an EMBL/GenBank/DDBJ whole genome shotgun (WGS) entry which is preliminary data.</text>
</comment>
<keyword evidence="1" id="KW-0472">Membrane</keyword>
<dbReference type="InterPro" id="IPR050882">
    <property type="entry name" value="Prepilin_peptidase/N-MTase"/>
</dbReference>
<organism evidence="3 4">
    <name type="scientific">Lactococcus formosensis</name>
    <dbReference type="NCBI Taxonomy" id="1281486"/>
    <lineage>
        <taxon>Bacteria</taxon>
        <taxon>Bacillati</taxon>
        <taxon>Bacillota</taxon>
        <taxon>Bacilli</taxon>
        <taxon>Lactobacillales</taxon>
        <taxon>Streptococcaceae</taxon>
        <taxon>Lactococcus</taxon>
    </lineage>
</organism>
<dbReference type="GO" id="GO:0005886">
    <property type="term" value="C:plasma membrane"/>
    <property type="evidence" value="ECO:0007669"/>
    <property type="project" value="TreeGrafter"/>
</dbReference>
<accession>A0A9X4NX93</accession>
<dbReference type="Proteomes" id="UP001153199">
    <property type="component" value="Unassembled WGS sequence"/>
</dbReference>
<dbReference type="EMBL" id="JAMWFV010000006">
    <property type="protein sequence ID" value="MDG6145279.1"/>
    <property type="molecule type" value="Genomic_DNA"/>
</dbReference>
<dbReference type="Pfam" id="PF06750">
    <property type="entry name" value="A24_N_bact"/>
    <property type="match status" value="1"/>
</dbReference>
<feature type="transmembrane region" description="Helical" evidence="1">
    <location>
        <begin position="197"/>
        <end position="217"/>
    </location>
</feature>
<sequence>MLIFFFIIGTVFGSFLGLVSERWDTEASILYGRSQCNSCQSPLKWYQLIPLISQIIFKSKCRLCGVKFSYSYFILEFLSGTLFAALWFDLDFLHFFTLIISLLLSKFDIDSYAYPLNIGLAFTACFFILFPVTPIAYFLLALACFTFFINIGIGAGDILWLVFASFSLSLEEMLILIQLASALGLCFLLIKKRKKIPFIPFLSFSYLIVILLPQTLLG</sequence>
<gene>
    <name evidence="3" type="ORF">NF717_06350</name>
</gene>
<reference evidence="3" key="1">
    <citation type="submission" date="2022-06" db="EMBL/GenBank/DDBJ databases">
        <title>Lactococcus from bovine mastitis in China.</title>
        <authorList>
            <person name="Lin Y."/>
            <person name="Han B."/>
        </authorList>
    </citation>
    <scope>NUCLEOTIDE SEQUENCE</scope>
    <source>
        <strain evidence="3">Ningxia-I-26</strain>
    </source>
</reference>
<keyword evidence="4" id="KW-1185">Reference proteome</keyword>
<name>A0A9X4NX93_9LACT</name>